<evidence type="ECO:0000313" key="2">
    <source>
        <dbReference type="Proteomes" id="UP000006054"/>
    </source>
</evidence>
<name>I4ANP8_BERLS</name>
<dbReference type="AlphaFoldDB" id="I4ANP8"/>
<proteinExistence type="predicted"/>
<dbReference type="HOGENOM" id="CLU_828335_0_0_10"/>
<dbReference type="STRING" id="880071.Fleli_3252"/>
<reference evidence="2" key="1">
    <citation type="submission" date="2012-06" db="EMBL/GenBank/DDBJ databases">
        <title>The complete genome of Flexibacter litoralis DSM 6794.</title>
        <authorList>
            <person name="Lucas S."/>
            <person name="Copeland A."/>
            <person name="Lapidus A."/>
            <person name="Glavina del Rio T."/>
            <person name="Dalin E."/>
            <person name="Tice H."/>
            <person name="Bruce D."/>
            <person name="Goodwin L."/>
            <person name="Pitluck S."/>
            <person name="Peters L."/>
            <person name="Ovchinnikova G."/>
            <person name="Lu M."/>
            <person name="Kyrpides N."/>
            <person name="Mavromatis K."/>
            <person name="Ivanova N."/>
            <person name="Brettin T."/>
            <person name="Detter J.C."/>
            <person name="Han C."/>
            <person name="Larimer F."/>
            <person name="Land M."/>
            <person name="Hauser L."/>
            <person name="Markowitz V."/>
            <person name="Cheng J.-F."/>
            <person name="Hugenholtz P."/>
            <person name="Woyke T."/>
            <person name="Wu D."/>
            <person name="Spring S."/>
            <person name="Lang E."/>
            <person name="Kopitz M."/>
            <person name="Brambilla E."/>
            <person name="Klenk H.-P."/>
            <person name="Eisen J.A."/>
        </authorList>
    </citation>
    <scope>NUCLEOTIDE SEQUENCE [LARGE SCALE GENOMIC DNA]</scope>
    <source>
        <strain evidence="2">ATCC 23117 / DSM 6794 / NBRC 15988 / NCIMB 1366 / Sio-4</strain>
    </source>
</reference>
<protein>
    <submittedName>
        <fullName evidence="1">Uncharacterized protein</fullName>
    </submittedName>
</protein>
<dbReference type="KEGG" id="fli:Fleli_3252"/>
<dbReference type="EMBL" id="CP003345">
    <property type="protein sequence ID" value="AFM05583.1"/>
    <property type="molecule type" value="Genomic_DNA"/>
</dbReference>
<dbReference type="Proteomes" id="UP000006054">
    <property type="component" value="Chromosome"/>
</dbReference>
<gene>
    <name evidence="1" type="ordered locus">Fleli_3252</name>
</gene>
<accession>I4ANP8</accession>
<evidence type="ECO:0000313" key="1">
    <source>
        <dbReference type="EMBL" id="AFM05583.1"/>
    </source>
</evidence>
<keyword evidence="2" id="KW-1185">Reference proteome</keyword>
<organism evidence="1 2">
    <name type="scientific">Bernardetia litoralis (strain ATCC 23117 / DSM 6794 / NBRC 15988 / NCIMB 1366 / Fx l1 / Sio-4)</name>
    <name type="common">Flexibacter litoralis</name>
    <dbReference type="NCBI Taxonomy" id="880071"/>
    <lineage>
        <taxon>Bacteria</taxon>
        <taxon>Pseudomonadati</taxon>
        <taxon>Bacteroidota</taxon>
        <taxon>Cytophagia</taxon>
        <taxon>Cytophagales</taxon>
        <taxon>Bernardetiaceae</taxon>
        <taxon>Bernardetia</taxon>
    </lineage>
</organism>
<sequence precursor="true">MEFVFLITNSNQTNVMKKNFLLLCFLLIPFFAFSQAHVMRNFQPSPFLDTTGTHSTERQYLAVTNFSGHMSRGFSSTESSQGWNAQVCGIVDMVRWKSKKNDIGFHSIAFMSSIEVNANIYNNIAFNPRGIILQESFAYFNKKKGFTWNIGFTHKSRHEIDSDSPPNDTTSRIGYQPTSRVAILNGFHLEAVSDKISLSPKVTTNIWGRAEYYTISEDSRFPYFTEKQSWDYMSGMVLLGGRVDIKLSKKEKNVWGFYNRSWVNTAIFSKKVKEEGGEIFKFNYRIESGFSFKGIKGKGEFFVAREHFFDDLSSPRPISSSVWLVGIRGRGFLFL</sequence>